<evidence type="ECO:0000256" key="2">
    <source>
        <dbReference type="ARBA" id="ARBA00004334"/>
    </source>
</evidence>
<keyword evidence="8" id="KW-0520">NAD</keyword>
<name>A0A1Y3BTN3_HELAN</name>
<organism evidence="14">
    <name type="scientific">Helianthus annuus</name>
    <name type="common">Common sunflower</name>
    <dbReference type="NCBI Taxonomy" id="4232"/>
    <lineage>
        <taxon>Eukaryota</taxon>
        <taxon>Viridiplantae</taxon>
        <taxon>Streptophyta</taxon>
        <taxon>Embryophyta</taxon>
        <taxon>Tracheophyta</taxon>
        <taxon>Spermatophyta</taxon>
        <taxon>Magnoliopsida</taxon>
        <taxon>eudicotyledons</taxon>
        <taxon>Gunneridae</taxon>
        <taxon>Pentapetalae</taxon>
        <taxon>asterids</taxon>
        <taxon>campanulids</taxon>
        <taxon>Asterales</taxon>
        <taxon>Asteraceae</taxon>
        <taxon>Asteroideae</taxon>
        <taxon>Heliantheae alliance</taxon>
        <taxon>Heliantheae</taxon>
        <taxon>Helianthus</taxon>
    </lineage>
</organism>
<dbReference type="AlphaFoldDB" id="A0A1Y3BTN3"/>
<accession>A0A1Y3BTN3</accession>
<keyword evidence="4" id="KW-0934">Plastid</keyword>
<dbReference type="PANTHER" id="PTHR22773">
    <property type="entry name" value="NADH DEHYDROGENASE"/>
    <property type="match status" value="1"/>
</dbReference>
<gene>
    <name evidence="14" type="ORF">HannXRQ_Chr00c0572g0576001</name>
</gene>
<evidence type="ECO:0000256" key="6">
    <source>
        <dbReference type="ARBA" id="ARBA00022967"/>
    </source>
</evidence>
<keyword evidence="7 12" id="KW-1133">Transmembrane helix</keyword>
<evidence type="ECO:0000256" key="9">
    <source>
        <dbReference type="ARBA" id="ARBA00023136"/>
    </source>
</evidence>
<evidence type="ECO:0000256" key="1">
    <source>
        <dbReference type="ARBA" id="ARBA00004141"/>
    </source>
</evidence>
<comment type="catalytic activity">
    <reaction evidence="10">
        <text>a plastoquinone + NADPH + (n+1) H(+)(in) = a plastoquinol + NADP(+) + n H(+)(out)</text>
        <dbReference type="Rhea" id="RHEA:42612"/>
        <dbReference type="Rhea" id="RHEA-COMP:9561"/>
        <dbReference type="Rhea" id="RHEA-COMP:9562"/>
        <dbReference type="ChEBI" id="CHEBI:15378"/>
        <dbReference type="ChEBI" id="CHEBI:17757"/>
        <dbReference type="ChEBI" id="CHEBI:57783"/>
        <dbReference type="ChEBI" id="CHEBI:58349"/>
        <dbReference type="ChEBI" id="CHEBI:62192"/>
    </reaction>
</comment>
<keyword evidence="6" id="KW-1278">Translocase</keyword>
<sequence length="134" mass="15097">MDMQERNAIPTRTKTELLLVQITIKVKQVRNDESLYDKQIRFASSLLRVVPTKDQTNDESLFDSNSPTPVVAFLSVTSKVAASASATRIFDIPFYFSSNEWHLLLEILAILSMILGNLIAITQTSMNVCLHIRP</sequence>
<evidence type="ECO:0000256" key="12">
    <source>
        <dbReference type="SAM" id="Phobius"/>
    </source>
</evidence>
<protein>
    <submittedName>
        <fullName evidence="14">Putative NADH:quinone oxidoreductase/Mrp antiporter, membrane subunit</fullName>
    </submittedName>
</protein>
<dbReference type="InterPro" id="IPR001750">
    <property type="entry name" value="ND/Mrp_TM"/>
</dbReference>
<dbReference type="Pfam" id="PF00361">
    <property type="entry name" value="Proton_antipo_M"/>
    <property type="match status" value="1"/>
</dbReference>
<keyword evidence="3" id="KW-0813">Transport</keyword>
<evidence type="ECO:0000313" key="14">
    <source>
        <dbReference type="EMBL" id="OTF84359.1"/>
    </source>
</evidence>
<dbReference type="GO" id="GO:0009535">
    <property type="term" value="C:chloroplast thylakoid membrane"/>
    <property type="evidence" value="ECO:0007669"/>
    <property type="project" value="UniProtKB-SubCell"/>
</dbReference>
<evidence type="ECO:0000256" key="10">
    <source>
        <dbReference type="ARBA" id="ARBA00047726"/>
    </source>
</evidence>
<evidence type="ECO:0000256" key="8">
    <source>
        <dbReference type="ARBA" id="ARBA00023027"/>
    </source>
</evidence>
<feature type="transmembrane region" description="Helical" evidence="12">
    <location>
        <begin position="101"/>
        <end position="121"/>
    </location>
</feature>
<evidence type="ECO:0000256" key="3">
    <source>
        <dbReference type="ARBA" id="ARBA00022448"/>
    </source>
</evidence>
<evidence type="ECO:0000259" key="13">
    <source>
        <dbReference type="Pfam" id="PF00361"/>
    </source>
</evidence>
<comment type="subcellular location">
    <subcellularLocation>
        <location evidence="1">Membrane</location>
        <topology evidence="1">Multi-pass membrane protein</topology>
    </subcellularLocation>
    <subcellularLocation>
        <location evidence="2">Plastid</location>
        <location evidence="2">Chloroplast thylakoid membrane</location>
    </subcellularLocation>
</comment>
<dbReference type="STRING" id="4232.A0A1Y3BTN3"/>
<evidence type="ECO:0000256" key="5">
    <source>
        <dbReference type="ARBA" id="ARBA00022692"/>
    </source>
</evidence>
<reference evidence="14" key="1">
    <citation type="submission" date="2017-02" db="EMBL/GenBank/DDBJ databases">
        <title>Sunflower complete genome.</title>
        <authorList>
            <person name="Langlade N."/>
            <person name="Munos S."/>
        </authorList>
    </citation>
    <scope>NUCLEOTIDE SEQUENCE [LARGE SCALE GENOMIC DNA]</scope>
    <source>
        <tissue evidence="14">Leaves</tissue>
    </source>
</reference>
<feature type="domain" description="NADH:quinone oxidoreductase/Mrp antiporter transmembrane" evidence="13">
    <location>
        <begin position="65"/>
        <end position="126"/>
    </location>
</feature>
<evidence type="ECO:0000256" key="4">
    <source>
        <dbReference type="ARBA" id="ARBA00022640"/>
    </source>
</evidence>
<keyword evidence="5 12" id="KW-0812">Transmembrane</keyword>
<comment type="catalytic activity">
    <reaction evidence="11">
        <text>a plastoquinone + NADH + (n+1) H(+)(in) = a plastoquinol + NAD(+) + n H(+)(out)</text>
        <dbReference type="Rhea" id="RHEA:42608"/>
        <dbReference type="Rhea" id="RHEA-COMP:9561"/>
        <dbReference type="Rhea" id="RHEA-COMP:9562"/>
        <dbReference type="ChEBI" id="CHEBI:15378"/>
        <dbReference type="ChEBI" id="CHEBI:17757"/>
        <dbReference type="ChEBI" id="CHEBI:57540"/>
        <dbReference type="ChEBI" id="CHEBI:57945"/>
        <dbReference type="ChEBI" id="CHEBI:62192"/>
    </reaction>
</comment>
<evidence type="ECO:0000256" key="7">
    <source>
        <dbReference type="ARBA" id="ARBA00022989"/>
    </source>
</evidence>
<keyword evidence="9 12" id="KW-0472">Membrane</keyword>
<dbReference type="EMBL" id="KZ113893">
    <property type="protein sequence ID" value="OTF84359.1"/>
    <property type="molecule type" value="Genomic_DNA"/>
</dbReference>
<dbReference type="InParanoid" id="A0A1Y3BTN3"/>
<evidence type="ECO:0000256" key="11">
    <source>
        <dbReference type="ARBA" id="ARBA00048026"/>
    </source>
</evidence>
<proteinExistence type="predicted"/>